<dbReference type="AlphaFoldDB" id="A0AAQ4FC88"/>
<dbReference type="InterPro" id="IPR017853">
    <property type="entry name" value="GH"/>
</dbReference>
<proteinExistence type="predicted"/>
<evidence type="ECO:0000256" key="2">
    <source>
        <dbReference type="SAM" id="Phobius"/>
    </source>
</evidence>
<evidence type="ECO:0000313" key="3">
    <source>
        <dbReference type="EMBL" id="KAK8784606.1"/>
    </source>
</evidence>
<protein>
    <submittedName>
        <fullName evidence="3">Uncharacterized protein</fullName>
    </submittedName>
</protein>
<comment type="caution">
    <text evidence="3">The sequence shown here is derived from an EMBL/GenBank/DDBJ whole genome shotgun (WGS) entry which is preliminary data.</text>
</comment>
<sequence length="619" mass="67508">MSKPQSTKGLAEHGDDVAVPTRESAPGGTSAAIKTLAHKQRAAVVKQGEPIHQAPTATVVQPPGVVGVGRTSPRKAPRDAGFTGIDAIQVAPNVIVFSPRRTPLGTNAGPASEATSPELNMVQPQGQTPEEDRVCVQSWAMIFALTAPYFLSAWLLVLPFLVRSNRSALTILPTFASPTVTSTLRTPPLPTTAVPTTTVDIWQGIPADCRVPVSLGDTYGPTNVSSPSAAASQPRSLPAKPFFCLFNNSRFYDPARSLLYGIETMPMQFCSSIVYWSVGIENGSLQSRVPNFDHDHGLERIRHVASRRGWPDIQIILALGGYAEDSPHFTRLRSDYATLQRLLSSVEVALLLHDLNGVMVHWVTPDARCRGPNDNAVMGILLRGLREVFNRARTAATLSVMLDVRPENVALAANVAGFVDYFFLETHRVIPRPTTSVENFCEGITAAVHSAANTFAAGGRVPPQKVCITESLAPMEALGLQDPNTDEYGFVPGASLDWMPIYERCNDTSFCRDTVQTSSCVLHRVPAARNASGNYSWLNMVNSASTLHLRLNYYRMFGRQSTGRPRQVCVLVVDHDYDNFGDMCYGNRYKWYLLMSNLYYGSSGSHLTRGSIQTAAPRC</sequence>
<feature type="transmembrane region" description="Helical" evidence="2">
    <location>
        <begin position="139"/>
        <end position="162"/>
    </location>
</feature>
<gene>
    <name evidence="3" type="ORF">V5799_009026</name>
</gene>
<evidence type="ECO:0000313" key="4">
    <source>
        <dbReference type="Proteomes" id="UP001321473"/>
    </source>
</evidence>
<dbReference type="SUPFAM" id="SSF51445">
    <property type="entry name" value="(Trans)glycosidases"/>
    <property type="match status" value="1"/>
</dbReference>
<keyword evidence="2" id="KW-0472">Membrane</keyword>
<evidence type="ECO:0000256" key="1">
    <source>
        <dbReference type="SAM" id="MobiDB-lite"/>
    </source>
</evidence>
<accession>A0AAQ4FC88</accession>
<dbReference type="Gene3D" id="3.20.20.80">
    <property type="entry name" value="Glycosidases"/>
    <property type="match status" value="1"/>
</dbReference>
<feature type="region of interest" description="Disordered" evidence="1">
    <location>
        <begin position="1"/>
        <end position="32"/>
    </location>
</feature>
<organism evidence="3 4">
    <name type="scientific">Amblyomma americanum</name>
    <name type="common">Lone star tick</name>
    <dbReference type="NCBI Taxonomy" id="6943"/>
    <lineage>
        <taxon>Eukaryota</taxon>
        <taxon>Metazoa</taxon>
        <taxon>Ecdysozoa</taxon>
        <taxon>Arthropoda</taxon>
        <taxon>Chelicerata</taxon>
        <taxon>Arachnida</taxon>
        <taxon>Acari</taxon>
        <taxon>Parasitiformes</taxon>
        <taxon>Ixodida</taxon>
        <taxon>Ixodoidea</taxon>
        <taxon>Ixodidae</taxon>
        <taxon>Amblyomminae</taxon>
        <taxon>Amblyomma</taxon>
    </lineage>
</organism>
<dbReference type="Proteomes" id="UP001321473">
    <property type="component" value="Unassembled WGS sequence"/>
</dbReference>
<reference evidence="3 4" key="1">
    <citation type="journal article" date="2023" name="Arcadia Sci">
        <title>De novo assembly of a long-read Amblyomma americanum tick genome.</title>
        <authorList>
            <person name="Chou S."/>
            <person name="Poskanzer K.E."/>
            <person name="Rollins M."/>
            <person name="Thuy-Boun P.S."/>
        </authorList>
    </citation>
    <scope>NUCLEOTIDE SEQUENCE [LARGE SCALE GENOMIC DNA]</scope>
    <source>
        <strain evidence="3">F_SG_1</strain>
        <tissue evidence="3">Salivary glands</tissue>
    </source>
</reference>
<keyword evidence="2" id="KW-0812">Transmembrane</keyword>
<dbReference type="EMBL" id="JARKHS020004429">
    <property type="protein sequence ID" value="KAK8784606.1"/>
    <property type="molecule type" value="Genomic_DNA"/>
</dbReference>
<keyword evidence="2" id="KW-1133">Transmembrane helix</keyword>
<name>A0AAQ4FC88_AMBAM</name>
<keyword evidence="4" id="KW-1185">Reference proteome</keyword>